<dbReference type="InterPro" id="IPR001173">
    <property type="entry name" value="Glyco_trans_2-like"/>
</dbReference>
<name>A0A346B1W7_9FIRM</name>
<proteinExistence type="predicted"/>
<reference evidence="4 5" key="1">
    <citation type="submission" date="2018-05" db="EMBL/GenBank/DDBJ databases">
        <title>Complete genome sequence of Megasphaera sp. AJH120T, isolated from the ceca of a chicken.</title>
        <authorList>
            <person name="Maki J."/>
            <person name="Looft T."/>
        </authorList>
    </citation>
    <scope>NUCLEOTIDE SEQUENCE [LARGE SCALE GENOMIC DNA]</scope>
    <source>
        <strain evidence="4 5">AJH120</strain>
    </source>
</reference>
<evidence type="ECO:0000313" key="4">
    <source>
        <dbReference type="EMBL" id="AXL22110.1"/>
    </source>
</evidence>
<dbReference type="SUPFAM" id="SSF53448">
    <property type="entry name" value="Nucleotide-diphospho-sugar transferases"/>
    <property type="match status" value="1"/>
</dbReference>
<dbReference type="CDD" id="cd00761">
    <property type="entry name" value="Glyco_tranf_GTA_type"/>
    <property type="match status" value="1"/>
</dbReference>
<dbReference type="PANTHER" id="PTHR22916">
    <property type="entry name" value="GLYCOSYLTRANSFERASE"/>
    <property type="match status" value="1"/>
</dbReference>
<dbReference type="PANTHER" id="PTHR22916:SF51">
    <property type="entry name" value="GLYCOSYLTRANSFERASE EPSH-RELATED"/>
    <property type="match status" value="1"/>
</dbReference>
<dbReference type="Gene3D" id="3.90.550.10">
    <property type="entry name" value="Spore Coat Polysaccharide Biosynthesis Protein SpsA, Chain A"/>
    <property type="match status" value="1"/>
</dbReference>
<evidence type="ECO:0000313" key="5">
    <source>
        <dbReference type="Proteomes" id="UP000254337"/>
    </source>
</evidence>
<dbReference type="RefSeq" id="WP_095629491.1">
    <property type="nucleotide sequence ID" value="NZ_CP029462.1"/>
</dbReference>
<keyword evidence="1" id="KW-0328">Glycosyltransferase</keyword>
<dbReference type="AlphaFoldDB" id="A0A346B1W7"/>
<dbReference type="KEGG" id="meg:DKB62_11365"/>
<dbReference type="Proteomes" id="UP000254337">
    <property type="component" value="Chromosome"/>
</dbReference>
<protein>
    <recommendedName>
        <fullName evidence="3">Glycosyltransferase 2-like domain-containing protein</fullName>
    </recommendedName>
</protein>
<keyword evidence="2" id="KW-0808">Transferase</keyword>
<feature type="domain" description="Glycosyltransferase 2-like" evidence="3">
    <location>
        <begin position="8"/>
        <end position="172"/>
    </location>
</feature>
<evidence type="ECO:0000256" key="1">
    <source>
        <dbReference type="ARBA" id="ARBA00022676"/>
    </source>
</evidence>
<dbReference type="Pfam" id="PF00535">
    <property type="entry name" value="Glycos_transf_2"/>
    <property type="match status" value="1"/>
</dbReference>
<dbReference type="GO" id="GO:0016757">
    <property type="term" value="F:glycosyltransferase activity"/>
    <property type="evidence" value="ECO:0007669"/>
    <property type="project" value="UniProtKB-KW"/>
</dbReference>
<evidence type="ECO:0000259" key="3">
    <source>
        <dbReference type="Pfam" id="PF00535"/>
    </source>
</evidence>
<evidence type="ECO:0000256" key="2">
    <source>
        <dbReference type="ARBA" id="ARBA00022679"/>
    </source>
</evidence>
<dbReference type="InterPro" id="IPR029044">
    <property type="entry name" value="Nucleotide-diphossugar_trans"/>
</dbReference>
<dbReference type="OrthoDB" id="396512at2"/>
<organism evidence="4 5">
    <name type="scientific">Megasphaera stantonii</name>
    <dbReference type="NCBI Taxonomy" id="2144175"/>
    <lineage>
        <taxon>Bacteria</taxon>
        <taxon>Bacillati</taxon>
        <taxon>Bacillota</taxon>
        <taxon>Negativicutes</taxon>
        <taxon>Veillonellales</taxon>
        <taxon>Veillonellaceae</taxon>
        <taxon>Megasphaera</taxon>
    </lineage>
</organism>
<sequence length="316" mass="37126">MTNAGLLSVIVPVYNVETYLNQCISSIINQTYENLEILLIDDGSTDRSGMICDQYAVKDTRIRVVHQENQGLSGARNVGTDLAQGQYVAYVDSDDWLDIHMYDELLRILQKHKLDMVRCAAFFSDGEKKEILSPKKEFQNQLFINEDVFKRYFDEFLCKVVWNAVYKKDIVKGILSPERCHSQDNYVSGMYLYRSKRMMIIDKPLYYYRQNPQSITRSGNRRPLDICICTNKLIHDLQADGFSDTYFLHLLYKKLARELFHFVRATNDGYKIKSMKDKLYCFISENLSFRRRLEFKYLIKSRNIKVIDADSEEFLS</sequence>
<keyword evidence="5" id="KW-1185">Reference proteome</keyword>
<dbReference type="EMBL" id="CP029462">
    <property type="protein sequence ID" value="AXL22110.1"/>
    <property type="molecule type" value="Genomic_DNA"/>
</dbReference>
<accession>A0A346B1W7</accession>
<gene>
    <name evidence="4" type="ORF">DKB62_11365</name>
</gene>